<evidence type="ECO:0000259" key="6">
    <source>
        <dbReference type="Pfam" id="PF08543"/>
    </source>
</evidence>
<keyword evidence="4 7" id="KW-0418">Kinase</keyword>
<evidence type="ECO:0000313" key="7">
    <source>
        <dbReference type="EMBL" id="UYM05380.1"/>
    </source>
</evidence>
<dbReference type="InterPro" id="IPR013749">
    <property type="entry name" value="PM/HMP-P_kinase-1"/>
</dbReference>
<dbReference type="GO" id="GO:0005524">
    <property type="term" value="F:ATP binding"/>
    <property type="evidence" value="ECO:0007669"/>
    <property type="project" value="UniProtKB-KW"/>
</dbReference>
<keyword evidence="3" id="KW-0547">Nucleotide-binding</keyword>
<dbReference type="InterPro" id="IPR029056">
    <property type="entry name" value="Ribokinase-like"/>
</dbReference>
<proteinExistence type="predicted"/>
<name>A0AA46THI6_9ACTN</name>
<evidence type="ECO:0000256" key="2">
    <source>
        <dbReference type="ARBA" id="ARBA00022679"/>
    </source>
</evidence>
<reference evidence="7" key="1">
    <citation type="submission" date="2022-01" db="EMBL/GenBank/DDBJ databases">
        <title>Nocardioidaceae gen. sp. A5X3R13.</title>
        <authorList>
            <person name="Lopez Marin M.A."/>
            <person name="Uhlik O."/>
        </authorList>
    </citation>
    <scope>NUCLEOTIDE SEQUENCE</scope>
    <source>
        <strain evidence="7">A5X3R13</strain>
    </source>
</reference>
<dbReference type="Pfam" id="PF08543">
    <property type="entry name" value="Phos_pyr_kin"/>
    <property type="match status" value="1"/>
</dbReference>
<keyword evidence="8" id="KW-1185">Reference proteome</keyword>
<dbReference type="CDD" id="cd01173">
    <property type="entry name" value="pyridoxal_pyridoxamine_kinase"/>
    <property type="match status" value="1"/>
</dbReference>
<dbReference type="EMBL" id="CP094970">
    <property type="protein sequence ID" value="UYM05380.1"/>
    <property type="molecule type" value="Genomic_DNA"/>
</dbReference>
<dbReference type="EC" id="2.7.1.35" evidence="1"/>
<sequence>MQILSIQSAVAYGHVGNSAAVFPLQRMGIEVWPVNTVEFSNHTGYGSWKGPVLPAADVAAIVDGVRERGVFEHLDAVLSGYQGAEDVGAVVVETVQAVKAANPNAIYCADPVMGDRWCGFYVRAGIPEFMRERVLPVADVTTPNQFELEFLAEHAAESLDDVVAAAQIVRERGPQTVLVTSVEGPDIAPDQMGMLAVSDAGAHLVRTPKLDLATVSGSGDATAAVFLANLLRHDVATALGRTAAAVYAILEVTAKTGSTEMELIAAQAQITDPTVTFEVTRL</sequence>
<accession>A0AA46THI6</accession>
<dbReference type="PANTHER" id="PTHR10534">
    <property type="entry name" value="PYRIDOXAL KINASE"/>
    <property type="match status" value="1"/>
</dbReference>
<evidence type="ECO:0000256" key="5">
    <source>
        <dbReference type="ARBA" id="ARBA00022840"/>
    </source>
</evidence>
<dbReference type="Proteomes" id="UP001164390">
    <property type="component" value="Chromosome"/>
</dbReference>
<keyword evidence="5" id="KW-0067">ATP-binding</keyword>
<dbReference type="NCBIfam" id="TIGR00687">
    <property type="entry name" value="pyridox_kin"/>
    <property type="match status" value="1"/>
</dbReference>
<feature type="domain" description="Pyridoxamine kinase/Phosphomethylpyrimidine kinase" evidence="6">
    <location>
        <begin position="91"/>
        <end position="257"/>
    </location>
</feature>
<dbReference type="AlphaFoldDB" id="A0AA46THI6"/>
<dbReference type="RefSeq" id="WP_271634211.1">
    <property type="nucleotide sequence ID" value="NZ_CP094970.1"/>
</dbReference>
<evidence type="ECO:0000256" key="3">
    <source>
        <dbReference type="ARBA" id="ARBA00022741"/>
    </source>
</evidence>
<dbReference type="PANTHER" id="PTHR10534:SF2">
    <property type="entry name" value="PYRIDOXAL KINASE"/>
    <property type="match status" value="1"/>
</dbReference>
<dbReference type="KEGG" id="sgrg:L0C25_23200"/>
<evidence type="ECO:0000313" key="8">
    <source>
        <dbReference type="Proteomes" id="UP001164390"/>
    </source>
</evidence>
<dbReference type="GO" id="GO:0008478">
    <property type="term" value="F:pyridoxal kinase activity"/>
    <property type="evidence" value="ECO:0007669"/>
    <property type="project" value="UniProtKB-EC"/>
</dbReference>
<evidence type="ECO:0000256" key="1">
    <source>
        <dbReference type="ARBA" id="ARBA00012104"/>
    </source>
</evidence>
<dbReference type="Gene3D" id="3.40.1190.20">
    <property type="match status" value="1"/>
</dbReference>
<gene>
    <name evidence="7" type="primary">pdxY</name>
    <name evidence="7" type="ORF">L0C25_23200</name>
</gene>
<organism evidence="7 8">
    <name type="scientific">Solicola gregarius</name>
    <dbReference type="NCBI Taxonomy" id="2908642"/>
    <lineage>
        <taxon>Bacteria</taxon>
        <taxon>Bacillati</taxon>
        <taxon>Actinomycetota</taxon>
        <taxon>Actinomycetes</taxon>
        <taxon>Propionibacteriales</taxon>
        <taxon>Nocardioidaceae</taxon>
        <taxon>Solicola</taxon>
    </lineage>
</organism>
<dbReference type="GO" id="GO:0005829">
    <property type="term" value="C:cytosol"/>
    <property type="evidence" value="ECO:0007669"/>
    <property type="project" value="TreeGrafter"/>
</dbReference>
<dbReference type="GO" id="GO:0009443">
    <property type="term" value="P:pyridoxal 5'-phosphate salvage"/>
    <property type="evidence" value="ECO:0007669"/>
    <property type="project" value="InterPro"/>
</dbReference>
<dbReference type="SUPFAM" id="SSF53613">
    <property type="entry name" value="Ribokinase-like"/>
    <property type="match status" value="1"/>
</dbReference>
<dbReference type="NCBIfam" id="NF004398">
    <property type="entry name" value="PRK05756.1"/>
    <property type="match status" value="1"/>
</dbReference>
<protein>
    <recommendedName>
        <fullName evidence="1">pyridoxal kinase</fullName>
        <ecNumber evidence="1">2.7.1.35</ecNumber>
    </recommendedName>
</protein>
<evidence type="ECO:0000256" key="4">
    <source>
        <dbReference type="ARBA" id="ARBA00022777"/>
    </source>
</evidence>
<dbReference type="InterPro" id="IPR004625">
    <property type="entry name" value="PyrdxlKinase"/>
</dbReference>
<keyword evidence="2 7" id="KW-0808">Transferase</keyword>